<gene>
    <name evidence="2" type="ORF">RRF57_002725</name>
</gene>
<dbReference type="Proteomes" id="UP001305414">
    <property type="component" value="Unassembled WGS sequence"/>
</dbReference>
<keyword evidence="3" id="KW-1185">Reference proteome</keyword>
<evidence type="ECO:0000256" key="1">
    <source>
        <dbReference type="SAM" id="MobiDB-lite"/>
    </source>
</evidence>
<feature type="region of interest" description="Disordered" evidence="1">
    <location>
        <begin position="1"/>
        <end position="39"/>
    </location>
</feature>
<reference evidence="2 3" key="1">
    <citation type="submission" date="2023-10" db="EMBL/GenBank/DDBJ databases">
        <title>Draft genome sequence of Xylaria bambusicola isolate GMP-LS, the root and basal stem rot pathogen of sugarcane in Indonesia.</title>
        <authorList>
            <person name="Selvaraj P."/>
            <person name="Muralishankar V."/>
            <person name="Muruganantham S."/>
            <person name="Sp S."/>
            <person name="Haryani S."/>
            <person name="Lau K.J.X."/>
            <person name="Naqvi N.I."/>
        </authorList>
    </citation>
    <scope>NUCLEOTIDE SEQUENCE [LARGE SCALE GENOMIC DNA]</scope>
    <source>
        <strain evidence="2">GMP-LS</strain>
    </source>
</reference>
<dbReference type="AlphaFoldDB" id="A0AAN7U7H3"/>
<sequence>MEFLRLVSEGRDDQVDELANRSPGIKGDQSRGPLMWPEGTSLPSREVLLTLLWALRVEERKLRSQEANNASSPSSRPGSFVLQGKASTNQTVLWVGSKRKGDGTVSNGGKRVCLGL</sequence>
<evidence type="ECO:0000313" key="2">
    <source>
        <dbReference type="EMBL" id="KAK5627010.1"/>
    </source>
</evidence>
<feature type="compositionally biased region" description="Polar residues" evidence="1">
    <location>
        <begin position="65"/>
        <end position="77"/>
    </location>
</feature>
<protein>
    <submittedName>
        <fullName evidence="2">Uncharacterized protein</fullName>
    </submittedName>
</protein>
<evidence type="ECO:0000313" key="3">
    <source>
        <dbReference type="Proteomes" id="UP001305414"/>
    </source>
</evidence>
<organism evidence="2 3">
    <name type="scientific">Xylaria bambusicola</name>
    <dbReference type="NCBI Taxonomy" id="326684"/>
    <lineage>
        <taxon>Eukaryota</taxon>
        <taxon>Fungi</taxon>
        <taxon>Dikarya</taxon>
        <taxon>Ascomycota</taxon>
        <taxon>Pezizomycotina</taxon>
        <taxon>Sordariomycetes</taxon>
        <taxon>Xylariomycetidae</taxon>
        <taxon>Xylariales</taxon>
        <taxon>Xylariaceae</taxon>
        <taxon>Xylaria</taxon>
    </lineage>
</organism>
<accession>A0AAN7U7H3</accession>
<name>A0AAN7U7H3_9PEZI</name>
<comment type="caution">
    <text evidence="2">The sequence shown here is derived from an EMBL/GenBank/DDBJ whole genome shotgun (WGS) entry which is preliminary data.</text>
</comment>
<proteinExistence type="predicted"/>
<feature type="region of interest" description="Disordered" evidence="1">
    <location>
        <begin position="63"/>
        <end position="82"/>
    </location>
</feature>
<dbReference type="EMBL" id="JAWHQM010000004">
    <property type="protein sequence ID" value="KAK5627010.1"/>
    <property type="molecule type" value="Genomic_DNA"/>
</dbReference>